<evidence type="ECO:0000313" key="4">
    <source>
        <dbReference type="Proteomes" id="UP001500220"/>
    </source>
</evidence>
<proteinExistence type="predicted"/>
<reference evidence="4" key="3">
    <citation type="journal article" date="2019" name="Int. J. Syst. Evol. Microbiol.">
        <title>The Global Catalogue of Microorganisms (GCM) 10K type strain sequencing project: providing services to taxonomists for standard genome sequencing and annotation.</title>
        <authorList>
            <consortium name="The Broad Institute Genomics Platform"/>
            <consortium name="The Broad Institute Genome Sequencing Center for Infectious Disease"/>
            <person name="Wu L."/>
            <person name="Ma J."/>
        </authorList>
    </citation>
    <scope>NUCLEOTIDE SEQUENCE [LARGE SCALE GENOMIC DNA]</scope>
    <source>
        <strain evidence="4">JCM 10664</strain>
    </source>
</reference>
<reference evidence="2 3" key="2">
    <citation type="journal article" date="2014" name="Int. J. Syst. Evol. Microbiol.">
        <title>Complete genome sequence of Corynebacterium casei LMG S-19264T (=DSM 44701T), isolated from a smear-ripened cheese.</title>
        <authorList>
            <consortium name="US DOE Joint Genome Institute (JGI-PGF)"/>
            <person name="Walter F."/>
            <person name="Albersmeier A."/>
            <person name="Kalinowski J."/>
            <person name="Ruckert C."/>
        </authorList>
    </citation>
    <scope>NUCLEOTIDE SEQUENCE [LARGE SCALE GENOMIC DNA]</scope>
    <source>
        <strain evidence="2 3">CGMCC 4.7206</strain>
    </source>
</reference>
<evidence type="ECO:0000313" key="1">
    <source>
        <dbReference type="EMBL" id="GAA0532386.1"/>
    </source>
</evidence>
<protein>
    <submittedName>
        <fullName evidence="2">Uncharacterized protein</fullName>
    </submittedName>
</protein>
<dbReference type="Proteomes" id="UP001500220">
    <property type="component" value="Unassembled WGS sequence"/>
</dbReference>
<dbReference type="AlphaFoldDB" id="A0A917JQG3"/>
<keyword evidence="4" id="KW-1185">Reference proteome</keyword>
<gene>
    <name evidence="1" type="ORF">GCM10009545_38580</name>
    <name evidence="2" type="ORF">GCM10011581_16960</name>
</gene>
<name>A0A917JQG3_9PSEU</name>
<evidence type="ECO:0000313" key="2">
    <source>
        <dbReference type="EMBL" id="GGI80280.1"/>
    </source>
</evidence>
<sequence>MASGAGVRTPGQIADCLANPAISPEQEVDRTTVFPKPGVPQQDIVLKCGNVEVFGARHIHAGHPINNPVTFGECYSTALAADEAPTPGSSPDSLEWDYQYGPGLSVVVITDTIDRDVITAYTTGPNSADWDGCAAAIPGP</sequence>
<dbReference type="EMBL" id="BAAAHC010000015">
    <property type="protein sequence ID" value="GAA0532386.1"/>
    <property type="molecule type" value="Genomic_DNA"/>
</dbReference>
<dbReference type="EMBL" id="BMMT01000004">
    <property type="protein sequence ID" value="GGI80280.1"/>
    <property type="molecule type" value="Genomic_DNA"/>
</dbReference>
<evidence type="ECO:0000313" key="3">
    <source>
        <dbReference type="Proteomes" id="UP000597989"/>
    </source>
</evidence>
<dbReference type="Proteomes" id="UP000597989">
    <property type="component" value="Unassembled WGS sequence"/>
</dbReference>
<dbReference type="RefSeq" id="WP_188986740.1">
    <property type="nucleotide sequence ID" value="NZ_BAAAHC010000015.1"/>
</dbReference>
<reference evidence="1" key="5">
    <citation type="submission" date="2023-12" db="EMBL/GenBank/DDBJ databases">
        <authorList>
            <person name="Sun Q."/>
            <person name="Inoue M."/>
        </authorList>
    </citation>
    <scope>NUCLEOTIDE SEQUENCE</scope>
    <source>
        <strain evidence="1">JCM 10664</strain>
    </source>
</reference>
<reference evidence="1" key="1">
    <citation type="journal article" date="2014" name="Int. J. Syst. Evol. Microbiol.">
        <title>Complete genome of a new Firmicutes species belonging to the dominant human colonic microbiota ('Ruminococcus bicirculans') reveals two chromosomes and a selective capacity to utilize plant glucans.</title>
        <authorList>
            <consortium name="NISC Comparative Sequencing Program"/>
            <person name="Wegmann U."/>
            <person name="Louis P."/>
            <person name="Goesmann A."/>
            <person name="Henrissat B."/>
            <person name="Duncan S.H."/>
            <person name="Flint H.J."/>
        </authorList>
    </citation>
    <scope>NUCLEOTIDE SEQUENCE</scope>
    <source>
        <strain evidence="1">JCM 10664</strain>
    </source>
</reference>
<reference evidence="2" key="4">
    <citation type="submission" date="2020-09" db="EMBL/GenBank/DDBJ databases">
        <authorList>
            <person name="Sun Q."/>
            <person name="Zhou Y."/>
        </authorList>
    </citation>
    <scope>NUCLEOTIDE SEQUENCE</scope>
    <source>
        <strain evidence="2">CGMCC 4.7206</strain>
    </source>
</reference>
<accession>A0A917JQG3</accession>
<organism evidence="2 3">
    <name type="scientific">Saccharopolyspora thermophila</name>
    <dbReference type="NCBI Taxonomy" id="89367"/>
    <lineage>
        <taxon>Bacteria</taxon>
        <taxon>Bacillati</taxon>
        <taxon>Actinomycetota</taxon>
        <taxon>Actinomycetes</taxon>
        <taxon>Pseudonocardiales</taxon>
        <taxon>Pseudonocardiaceae</taxon>
        <taxon>Saccharopolyspora</taxon>
    </lineage>
</organism>
<comment type="caution">
    <text evidence="2">The sequence shown here is derived from an EMBL/GenBank/DDBJ whole genome shotgun (WGS) entry which is preliminary data.</text>
</comment>